<evidence type="ECO:0000256" key="1">
    <source>
        <dbReference type="ARBA" id="ARBA00004606"/>
    </source>
</evidence>
<evidence type="ECO:0000256" key="4">
    <source>
        <dbReference type="ARBA" id="ARBA00022679"/>
    </source>
</evidence>
<keyword evidence="12" id="KW-1185">Reference proteome</keyword>
<dbReference type="InterPro" id="IPR003378">
    <property type="entry name" value="Fringe-like_glycosylTrfase"/>
</dbReference>
<dbReference type="STRING" id="6832.A0A553NVK7"/>
<reference evidence="11 12" key="1">
    <citation type="journal article" date="2018" name="Nat. Ecol. Evol.">
        <title>Genomic signatures of mitonuclear coevolution across populations of Tigriopus californicus.</title>
        <authorList>
            <person name="Barreto F.S."/>
            <person name="Watson E.T."/>
            <person name="Lima T.G."/>
            <person name="Willett C.S."/>
            <person name="Edmands S."/>
            <person name="Li W."/>
            <person name="Burton R.S."/>
        </authorList>
    </citation>
    <scope>NUCLEOTIDE SEQUENCE [LARGE SCALE GENOMIC DNA]</scope>
    <source>
        <strain evidence="11 12">San Diego</strain>
    </source>
</reference>
<protein>
    <recommendedName>
        <fullName evidence="10">Fringe-like glycosyltransferase domain-containing protein</fullName>
    </recommendedName>
</protein>
<evidence type="ECO:0000256" key="2">
    <source>
        <dbReference type="ARBA" id="ARBA00008661"/>
    </source>
</evidence>
<dbReference type="Gene3D" id="3.90.550.50">
    <property type="match status" value="1"/>
</dbReference>
<organism evidence="11 12">
    <name type="scientific">Tigriopus californicus</name>
    <name type="common">Marine copepod</name>
    <dbReference type="NCBI Taxonomy" id="6832"/>
    <lineage>
        <taxon>Eukaryota</taxon>
        <taxon>Metazoa</taxon>
        <taxon>Ecdysozoa</taxon>
        <taxon>Arthropoda</taxon>
        <taxon>Crustacea</taxon>
        <taxon>Multicrustacea</taxon>
        <taxon>Hexanauplia</taxon>
        <taxon>Copepoda</taxon>
        <taxon>Harpacticoida</taxon>
        <taxon>Harpacticidae</taxon>
        <taxon>Tigriopus</taxon>
    </lineage>
</organism>
<keyword evidence="5" id="KW-0812">Transmembrane</keyword>
<name>A0A553NVK7_TIGCA</name>
<comment type="subcellular location">
    <subcellularLocation>
        <location evidence="9">Endomembrane system</location>
        <topology evidence="9">Single-pass membrane protein</topology>
    </subcellularLocation>
    <subcellularLocation>
        <location evidence="1">Membrane</location>
        <topology evidence="1">Single-pass type II membrane protein</topology>
    </subcellularLocation>
</comment>
<keyword evidence="4" id="KW-0808">Transferase</keyword>
<keyword evidence="3" id="KW-0328">Glycosyltransferase</keyword>
<evidence type="ECO:0000313" key="12">
    <source>
        <dbReference type="Proteomes" id="UP000318571"/>
    </source>
</evidence>
<sequence>MKVLMKHIVIAITAGLTLAVVGVLLLRSHSPQPSTHSFRMIWRQHKLKLLDHNLRKRSLTAPSFPTSLKDVFISVKTSKRFHRSRLDVILKTWHTLAKDQIWFFTDDDDLRVAKRVQSGHLINTKCSSSHNRSSLCCKMAAEIMAFASTPDKRWFCHFDDDNYVNIPALVKMLQHFNPEDELYLGKTSIPEPINVLDHIQDQRKNVSKKKVSFWFATGGAGFCLSRPLVEKILPKVRDNAFVATGESIRLPDDVTVGYIIEHLFKTRLTPVPKFHSHLEALKLIPQESFSDQISFSYSTYSDQEQNIVQIGGLSEAKDPTRFLSIHCHLFPGTIKACDRIVRM</sequence>
<gene>
    <name evidence="11" type="ORF">TCAL_04681</name>
</gene>
<dbReference type="GO" id="GO:0016020">
    <property type="term" value="C:membrane"/>
    <property type="evidence" value="ECO:0007669"/>
    <property type="project" value="UniProtKB-SubCell"/>
</dbReference>
<dbReference type="EMBL" id="VCGU01000010">
    <property type="protein sequence ID" value="TRY69465.1"/>
    <property type="molecule type" value="Genomic_DNA"/>
</dbReference>
<dbReference type="GO" id="GO:0016757">
    <property type="term" value="F:glycosyltransferase activity"/>
    <property type="evidence" value="ECO:0007669"/>
    <property type="project" value="UniProtKB-KW"/>
</dbReference>
<keyword evidence="8" id="KW-0472">Membrane</keyword>
<dbReference type="OMA" id="TRIFHKS"/>
<feature type="domain" description="Fringe-like glycosyltransferase" evidence="10">
    <location>
        <begin position="66"/>
        <end position="321"/>
    </location>
</feature>
<evidence type="ECO:0000256" key="3">
    <source>
        <dbReference type="ARBA" id="ARBA00022676"/>
    </source>
</evidence>
<keyword evidence="6" id="KW-0735">Signal-anchor</keyword>
<dbReference type="AlphaFoldDB" id="A0A553NVK7"/>
<evidence type="ECO:0000256" key="6">
    <source>
        <dbReference type="ARBA" id="ARBA00022968"/>
    </source>
</evidence>
<evidence type="ECO:0000256" key="8">
    <source>
        <dbReference type="ARBA" id="ARBA00023136"/>
    </source>
</evidence>
<comment type="caution">
    <text evidence="11">The sequence shown here is derived from an EMBL/GenBank/DDBJ whole genome shotgun (WGS) entry which is preliminary data.</text>
</comment>
<dbReference type="Pfam" id="PF02434">
    <property type="entry name" value="Fringe"/>
    <property type="match status" value="1"/>
</dbReference>
<dbReference type="GO" id="GO:0012505">
    <property type="term" value="C:endomembrane system"/>
    <property type="evidence" value="ECO:0007669"/>
    <property type="project" value="UniProtKB-SubCell"/>
</dbReference>
<accession>A0A553NVK7</accession>
<comment type="similarity">
    <text evidence="2">Belongs to the glycosyltransferase 31 family.</text>
</comment>
<dbReference type="Proteomes" id="UP000318571">
    <property type="component" value="Chromosome 1"/>
</dbReference>
<evidence type="ECO:0000256" key="9">
    <source>
        <dbReference type="ARBA" id="ARBA00037847"/>
    </source>
</evidence>
<dbReference type="PANTHER" id="PTHR10811">
    <property type="entry name" value="FRINGE-RELATED"/>
    <property type="match status" value="1"/>
</dbReference>
<proteinExistence type="inferred from homology"/>
<keyword evidence="7" id="KW-1133">Transmembrane helix</keyword>
<evidence type="ECO:0000313" key="11">
    <source>
        <dbReference type="EMBL" id="TRY69465.1"/>
    </source>
</evidence>
<dbReference type="OrthoDB" id="8959630at2759"/>
<evidence type="ECO:0000256" key="7">
    <source>
        <dbReference type="ARBA" id="ARBA00022989"/>
    </source>
</evidence>
<evidence type="ECO:0000259" key="10">
    <source>
        <dbReference type="Pfam" id="PF02434"/>
    </source>
</evidence>
<evidence type="ECO:0000256" key="5">
    <source>
        <dbReference type="ARBA" id="ARBA00022692"/>
    </source>
</evidence>